<dbReference type="Proteomes" id="UP000094020">
    <property type="component" value="Chromosome 1"/>
</dbReference>
<keyword evidence="11" id="KW-0472">Membrane</keyword>
<evidence type="ECO:0000256" key="11">
    <source>
        <dbReference type="ARBA" id="ARBA00023136"/>
    </source>
</evidence>
<dbReference type="EMBL" id="CP144519">
    <property type="protein sequence ID" value="WWC66950.1"/>
    <property type="molecule type" value="Genomic_DNA"/>
</dbReference>
<reference evidence="13" key="3">
    <citation type="submission" date="2016-07" db="EMBL/GenBank/DDBJ databases">
        <title>Evolution of pathogenesis and genome organization in the Tremellales.</title>
        <authorList>
            <person name="Cuomo C."/>
            <person name="Litvintseva A."/>
            <person name="Heitman J."/>
            <person name="Chen Y."/>
            <person name="Sun S."/>
            <person name="Springer D."/>
            <person name="Dromer F."/>
            <person name="Young S."/>
            <person name="Zeng Q."/>
            <person name="Chapman S."/>
            <person name="Gujja S."/>
            <person name="Saif S."/>
            <person name="Birren B."/>
        </authorList>
    </citation>
    <scope>NUCLEOTIDE SEQUENCE</scope>
    <source>
        <strain evidence="13">CBS 10737</strain>
    </source>
</reference>
<evidence type="ECO:0000256" key="6">
    <source>
        <dbReference type="ARBA" id="ARBA00022792"/>
    </source>
</evidence>
<dbReference type="GeneID" id="30168838"/>
<keyword evidence="7" id="KW-0653">Protein transport</keyword>
<dbReference type="KEGG" id="kpin:30168838"/>
<evidence type="ECO:0000256" key="5">
    <source>
        <dbReference type="ARBA" id="ARBA00022692"/>
    </source>
</evidence>
<accession>A0A1B9IBY7</accession>
<keyword evidence="4" id="KW-0813">Transport</keyword>
<keyword evidence="15" id="KW-1185">Reference proteome</keyword>
<proteinExistence type="inferred from homology"/>
<evidence type="ECO:0000256" key="8">
    <source>
        <dbReference type="ARBA" id="ARBA00022989"/>
    </source>
</evidence>
<reference evidence="14" key="4">
    <citation type="submission" date="2024-02" db="EMBL/GenBank/DDBJ databases">
        <title>Comparative genomics of Cryptococcus and Kwoniella reveals pathogenesis evolution and contrasting modes of karyotype evolution via chromosome fusion or intercentromeric recombination.</title>
        <authorList>
            <person name="Coelho M.A."/>
            <person name="David-Palma M."/>
            <person name="Shea T."/>
            <person name="Bowers K."/>
            <person name="McGinley-Smith S."/>
            <person name="Mohammad A.W."/>
            <person name="Gnirke A."/>
            <person name="Yurkov A.M."/>
            <person name="Nowrousian M."/>
            <person name="Sun S."/>
            <person name="Cuomo C.A."/>
            <person name="Heitman J."/>
        </authorList>
    </citation>
    <scope>NUCLEOTIDE SEQUENCE</scope>
    <source>
        <strain evidence="14">CBS 10737</strain>
    </source>
</reference>
<dbReference type="RefSeq" id="XP_019014387.1">
    <property type="nucleotide sequence ID" value="XM_019152249.1"/>
</dbReference>
<evidence type="ECO:0000256" key="1">
    <source>
        <dbReference type="ARBA" id="ARBA00004434"/>
    </source>
</evidence>
<feature type="region of interest" description="Disordered" evidence="12">
    <location>
        <begin position="1"/>
        <end position="54"/>
    </location>
</feature>
<evidence type="ECO:0000313" key="15">
    <source>
        <dbReference type="Proteomes" id="UP000094020"/>
    </source>
</evidence>
<dbReference type="AlphaFoldDB" id="A0A1B9IBY7"/>
<keyword evidence="10" id="KW-0496">Mitochondrion</keyword>
<evidence type="ECO:0000256" key="7">
    <source>
        <dbReference type="ARBA" id="ARBA00022927"/>
    </source>
</evidence>
<evidence type="ECO:0000256" key="4">
    <source>
        <dbReference type="ARBA" id="ARBA00022448"/>
    </source>
</evidence>
<feature type="compositionally biased region" description="Low complexity" evidence="12">
    <location>
        <begin position="28"/>
        <end position="46"/>
    </location>
</feature>
<evidence type="ECO:0000256" key="9">
    <source>
        <dbReference type="ARBA" id="ARBA00023010"/>
    </source>
</evidence>
<keyword evidence="6" id="KW-0999">Mitochondrion inner membrane</keyword>
<feature type="compositionally biased region" description="Low complexity" evidence="12">
    <location>
        <begin position="293"/>
        <end position="306"/>
    </location>
</feature>
<dbReference type="EMBL" id="KI894007">
    <property type="protein sequence ID" value="OCF53168.1"/>
    <property type="molecule type" value="Genomic_DNA"/>
</dbReference>
<keyword evidence="8" id="KW-1133">Transmembrane helix</keyword>
<dbReference type="Pfam" id="PF11711">
    <property type="entry name" value="Tim54"/>
    <property type="match status" value="1"/>
</dbReference>
<dbReference type="GO" id="GO:0015031">
    <property type="term" value="P:protein transport"/>
    <property type="evidence" value="ECO:0007669"/>
    <property type="project" value="UniProtKB-KW"/>
</dbReference>
<feature type="region of interest" description="Disordered" evidence="12">
    <location>
        <begin position="280"/>
        <end position="306"/>
    </location>
</feature>
<sequence length="517" mass="59371">MSIPEQSNANSSLPKQPTNPTSPPNPSPLNTSSPTSTKPPTLNTSNGNINKPKPIELTGFRSALSHTGIPHSVLTYKPKLPSRNWLIFWTLTTSISLSYYYDRRECKRIKEETINKVKDKGNEILKGGSLGLNRKIIVYGAKWPGDEDTDRSLRYFRKYVKPYLVAAGIDYELPTSPLHGSITRQIHSKILKERRQELGLEEIEPQLSLPGILSPEEYKKRELEGGIILVGRASFKEYMEGLKRGYMGKVDSWKWEDEIENKLEKDGIFDDNEPILSESKDLESTVTVEQEKSSNALSSSSSSSSIKSTTGLGFLSKSPIQTSNSTTNIIPSSIPEKYHEPKLPLPEQPPILLLPFINYIGFKQIPYMLLSFFTERFNVKQGSEAALSIINNKIRKFKLEENDLLNFDLNSENFYNSDSKDLINRIELTRKEYYENLKERIKKSKEYENGERQLNSEEEKLGKVISLKELKEERKKKELRWMGNLEGWNIIKPENQVTWDDRWNNWLNVFELPKDDE</sequence>
<evidence type="ECO:0000256" key="10">
    <source>
        <dbReference type="ARBA" id="ARBA00023128"/>
    </source>
</evidence>
<keyword evidence="5" id="KW-0812">Transmembrane</keyword>
<comment type="subcellular location">
    <subcellularLocation>
        <location evidence="1">Mitochondrion inner membrane</location>
        <topology evidence="1">Single-pass membrane protein</topology>
    </subcellularLocation>
</comment>
<dbReference type="OrthoDB" id="5598305at2759"/>
<reference evidence="14" key="2">
    <citation type="submission" date="2013-07" db="EMBL/GenBank/DDBJ databases">
        <authorList>
            <consortium name="The Broad Institute Genome Sequencing Platform"/>
            <person name="Cuomo C."/>
            <person name="Litvintseva A."/>
            <person name="Chen Y."/>
            <person name="Heitman J."/>
            <person name="Sun S."/>
            <person name="Springer D."/>
            <person name="Dromer F."/>
            <person name="Young S.K."/>
            <person name="Zeng Q."/>
            <person name="Gargeya S."/>
            <person name="Fitzgerald M."/>
            <person name="Abouelleil A."/>
            <person name="Alvarado L."/>
            <person name="Berlin A.M."/>
            <person name="Chapman S.B."/>
            <person name="Dewar J."/>
            <person name="Goldberg J."/>
            <person name="Griggs A."/>
            <person name="Gujja S."/>
            <person name="Hansen M."/>
            <person name="Howarth C."/>
            <person name="Imamovic A."/>
            <person name="Larimer J."/>
            <person name="McCowan C."/>
            <person name="Murphy C."/>
            <person name="Pearson M."/>
            <person name="Priest M."/>
            <person name="Roberts A."/>
            <person name="Saif S."/>
            <person name="Shea T."/>
            <person name="Sykes S."/>
            <person name="Wortman J."/>
            <person name="Nusbaum C."/>
            <person name="Birren B."/>
        </authorList>
    </citation>
    <scope>NUCLEOTIDE SEQUENCE</scope>
    <source>
        <strain evidence="14">CBS 10737</strain>
    </source>
</reference>
<dbReference type="GO" id="GO:0005743">
    <property type="term" value="C:mitochondrial inner membrane"/>
    <property type="evidence" value="ECO:0007669"/>
    <property type="project" value="UniProtKB-SubCell"/>
</dbReference>
<protein>
    <recommendedName>
        <fullName evidence="3">Mitochondrial import inner membrane translocase subunit TIM54</fullName>
    </recommendedName>
</protein>
<feature type="compositionally biased region" description="Polar residues" evidence="12">
    <location>
        <begin position="1"/>
        <end position="16"/>
    </location>
</feature>
<keyword evidence="9" id="KW-0811">Translocation</keyword>
<evidence type="ECO:0000256" key="2">
    <source>
        <dbReference type="ARBA" id="ARBA00006355"/>
    </source>
</evidence>
<comment type="similarity">
    <text evidence="2">Belongs to the TIM54 family.</text>
</comment>
<evidence type="ECO:0000313" key="14">
    <source>
        <dbReference type="EMBL" id="WWC66950.1"/>
    </source>
</evidence>
<reference evidence="13" key="1">
    <citation type="submission" date="2013-07" db="EMBL/GenBank/DDBJ databases">
        <title>The Genome Sequence of Cryptococcus pinus CBS10737.</title>
        <authorList>
            <consortium name="The Broad Institute Genome Sequencing Platform"/>
            <person name="Cuomo C."/>
            <person name="Litvintseva A."/>
            <person name="Chen Y."/>
            <person name="Heitman J."/>
            <person name="Sun S."/>
            <person name="Springer D."/>
            <person name="Dromer F."/>
            <person name="Young S.K."/>
            <person name="Zeng Q."/>
            <person name="Gargeya S."/>
            <person name="Fitzgerald M."/>
            <person name="Abouelleil A."/>
            <person name="Alvarado L."/>
            <person name="Berlin A.M."/>
            <person name="Chapman S.B."/>
            <person name="Dewar J."/>
            <person name="Goldberg J."/>
            <person name="Griggs A."/>
            <person name="Gujja S."/>
            <person name="Hansen M."/>
            <person name="Howarth C."/>
            <person name="Imamovic A."/>
            <person name="Larimer J."/>
            <person name="McCowan C."/>
            <person name="Murphy C."/>
            <person name="Pearson M."/>
            <person name="Priest M."/>
            <person name="Roberts A."/>
            <person name="Saif S."/>
            <person name="Shea T."/>
            <person name="Sykes S."/>
            <person name="Wortman J."/>
            <person name="Nusbaum C."/>
            <person name="Birren B."/>
        </authorList>
    </citation>
    <scope>NUCLEOTIDE SEQUENCE [LARGE SCALE GENOMIC DNA]</scope>
    <source>
        <strain evidence="13">CBS 10737</strain>
    </source>
</reference>
<evidence type="ECO:0000313" key="13">
    <source>
        <dbReference type="EMBL" id="OCF53168.1"/>
    </source>
</evidence>
<dbReference type="STRING" id="1296096.A0A1B9IBY7"/>
<dbReference type="InterPro" id="IPR021056">
    <property type="entry name" value="Mt_import_IM_translocase_Tim54"/>
</dbReference>
<gene>
    <name evidence="13" type="ORF">I206_00469</name>
    <name evidence="14" type="ORF">I206_100857</name>
</gene>
<evidence type="ECO:0000256" key="12">
    <source>
        <dbReference type="SAM" id="MobiDB-lite"/>
    </source>
</evidence>
<name>A0A1B9IBY7_9TREE</name>
<organism evidence="13">
    <name type="scientific">Kwoniella pini CBS 10737</name>
    <dbReference type="NCBI Taxonomy" id="1296096"/>
    <lineage>
        <taxon>Eukaryota</taxon>
        <taxon>Fungi</taxon>
        <taxon>Dikarya</taxon>
        <taxon>Basidiomycota</taxon>
        <taxon>Agaricomycotina</taxon>
        <taxon>Tremellomycetes</taxon>
        <taxon>Tremellales</taxon>
        <taxon>Cryptococcaceae</taxon>
        <taxon>Kwoniella</taxon>
    </lineage>
</organism>
<evidence type="ECO:0000256" key="3">
    <source>
        <dbReference type="ARBA" id="ARBA00020796"/>
    </source>
</evidence>